<dbReference type="Proteomes" id="UP000470876">
    <property type="component" value="Unassembled WGS sequence"/>
</dbReference>
<dbReference type="PANTHER" id="PTHR30055">
    <property type="entry name" value="HTH-TYPE TRANSCRIPTIONAL REGULATOR RUTR"/>
    <property type="match status" value="1"/>
</dbReference>
<protein>
    <submittedName>
        <fullName evidence="4">TetR/AcrR family transcriptional regulator</fullName>
    </submittedName>
</protein>
<gene>
    <name evidence="4" type="ORF">GV794_21750</name>
</gene>
<name>A0ABX0CPV8_9NOCA</name>
<dbReference type="Pfam" id="PF00440">
    <property type="entry name" value="TetR_N"/>
    <property type="match status" value="1"/>
</dbReference>
<accession>A0ABX0CPV8</accession>
<evidence type="ECO:0000313" key="5">
    <source>
        <dbReference type="Proteomes" id="UP000470876"/>
    </source>
</evidence>
<dbReference type="InterPro" id="IPR001647">
    <property type="entry name" value="HTH_TetR"/>
</dbReference>
<dbReference type="EMBL" id="JAAGUX010000049">
    <property type="protein sequence ID" value="NEW58254.1"/>
    <property type="molecule type" value="Genomic_DNA"/>
</dbReference>
<dbReference type="PROSITE" id="PS50977">
    <property type="entry name" value="HTH_TETR_2"/>
    <property type="match status" value="1"/>
</dbReference>
<evidence type="ECO:0000313" key="4">
    <source>
        <dbReference type="EMBL" id="NEW58254.1"/>
    </source>
</evidence>
<comment type="caution">
    <text evidence="4">The sequence shown here is derived from an EMBL/GenBank/DDBJ whole genome shotgun (WGS) entry which is preliminary data.</text>
</comment>
<evidence type="ECO:0000259" key="3">
    <source>
        <dbReference type="PROSITE" id="PS50977"/>
    </source>
</evidence>
<dbReference type="Gene3D" id="1.10.357.10">
    <property type="entry name" value="Tetracycline Repressor, domain 2"/>
    <property type="match status" value="1"/>
</dbReference>
<dbReference type="SUPFAM" id="SSF46689">
    <property type="entry name" value="Homeodomain-like"/>
    <property type="match status" value="1"/>
</dbReference>
<keyword evidence="5" id="KW-1185">Reference proteome</keyword>
<organism evidence="4 5">
    <name type="scientific">Nocardia cyriacigeorgica</name>
    <dbReference type="NCBI Taxonomy" id="135487"/>
    <lineage>
        <taxon>Bacteria</taxon>
        <taxon>Bacillati</taxon>
        <taxon>Actinomycetota</taxon>
        <taxon>Actinomycetes</taxon>
        <taxon>Mycobacteriales</taxon>
        <taxon>Nocardiaceae</taxon>
        <taxon>Nocardia</taxon>
    </lineage>
</organism>
<dbReference type="PRINTS" id="PR00455">
    <property type="entry name" value="HTHTETR"/>
</dbReference>
<dbReference type="InterPro" id="IPR050109">
    <property type="entry name" value="HTH-type_TetR-like_transc_reg"/>
</dbReference>
<dbReference type="RefSeq" id="WP_163837449.1">
    <property type="nucleotide sequence ID" value="NZ_JAAGUX010000049.1"/>
</dbReference>
<feature type="DNA-binding region" description="H-T-H motif" evidence="2">
    <location>
        <begin position="42"/>
        <end position="61"/>
    </location>
</feature>
<reference evidence="4 5" key="1">
    <citation type="submission" date="2020-01" db="EMBL/GenBank/DDBJ databases">
        <title>Genetics and antimicrobial susceptibilities of Nocardia species isolated from the soil; a comparison with species isolated from humans.</title>
        <authorList>
            <person name="Carrasco G."/>
            <person name="Monzon S."/>
            <person name="Sansegundo M."/>
            <person name="Garcia E."/>
            <person name="Garrido N."/>
            <person name="Medina M.J."/>
            <person name="Villalon P."/>
            <person name="Ramirez-Arocha A.C."/>
            <person name="Jimenez P."/>
            <person name="Cuesta I."/>
            <person name="Valdezate S."/>
        </authorList>
    </citation>
    <scope>NUCLEOTIDE SEQUENCE [LARGE SCALE GENOMIC DNA]</scope>
    <source>
        <strain evidence="4 5">CNM20110649</strain>
    </source>
</reference>
<evidence type="ECO:0000256" key="2">
    <source>
        <dbReference type="PROSITE-ProRule" id="PRU00335"/>
    </source>
</evidence>
<dbReference type="PANTHER" id="PTHR30055:SF209">
    <property type="entry name" value="POSSIBLE TRANSCRIPTIONAL REGULATORY PROTEIN (PROBABLY TETR-FAMILY)"/>
    <property type="match status" value="1"/>
</dbReference>
<dbReference type="InterPro" id="IPR009057">
    <property type="entry name" value="Homeodomain-like_sf"/>
</dbReference>
<keyword evidence="1 2" id="KW-0238">DNA-binding</keyword>
<feature type="domain" description="HTH tetR-type" evidence="3">
    <location>
        <begin position="19"/>
        <end position="79"/>
    </location>
</feature>
<proteinExistence type="predicted"/>
<sequence>MSEPPHNTDPDTSSDPRVRRTRAALLAAAVTVVTAHGSTDFSVTELADAAGVSRRVLYQHFGDLDGLLVVAAVELMTRELAPAMIELARATTGPAGEQSVPIAEFAAHFAAHRRFYRALLTGSCAYAAHRQVGELFAPFSQAAARQLFDDLDDHLAAEIGAYFTAGTTMSFAQWIIDAPEPLDPAQFADRLGRVQTVLARTRPQRPDREA</sequence>
<evidence type="ECO:0000256" key="1">
    <source>
        <dbReference type="ARBA" id="ARBA00023125"/>
    </source>
</evidence>